<feature type="transmembrane region" description="Helical" evidence="4">
    <location>
        <begin position="998"/>
        <end position="1021"/>
    </location>
</feature>
<dbReference type="Gene3D" id="3.30.70.1440">
    <property type="entry name" value="Multidrug efflux transporter AcrB pore domain"/>
    <property type="match status" value="1"/>
</dbReference>
<feature type="transmembrane region" description="Helical" evidence="4">
    <location>
        <begin position="1042"/>
        <end position="1059"/>
    </location>
</feature>
<dbReference type="Gene3D" id="3.30.70.1430">
    <property type="entry name" value="Multidrug efflux transporter AcrB pore domain"/>
    <property type="match status" value="2"/>
</dbReference>
<protein>
    <submittedName>
        <fullName evidence="6">ABC transporter ATP-binding protein</fullName>
    </submittedName>
</protein>
<dbReference type="PRINTS" id="PR00702">
    <property type="entry name" value="ACRIFLAVINRP"/>
</dbReference>
<evidence type="ECO:0000256" key="2">
    <source>
        <dbReference type="ARBA" id="ARBA00022840"/>
    </source>
</evidence>
<dbReference type="InterPro" id="IPR027417">
    <property type="entry name" value="P-loop_NTPase"/>
</dbReference>
<dbReference type="InterPro" id="IPR001036">
    <property type="entry name" value="Acrflvin-R"/>
</dbReference>
<feature type="transmembrane region" description="Helical" evidence="4">
    <location>
        <begin position="330"/>
        <end position="349"/>
    </location>
</feature>
<accession>A0A0L8VE88</accession>
<dbReference type="SMART" id="SM00382">
    <property type="entry name" value="AAA"/>
    <property type="match status" value="1"/>
</dbReference>
<dbReference type="InterPro" id="IPR003439">
    <property type="entry name" value="ABC_transporter-like_ATP-bd"/>
</dbReference>
<dbReference type="GO" id="GO:0005886">
    <property type="term" value="C:plasma membrane"/>
    <property type="evidence" value="ECO:0007669"/>
    <property type="project" value="TreeGrafter"/>
</dbReference>
<dbReference type="Gene3D" id="1.20.1640.10">
    <property type="entry name" value="Multidrug efflux transporter AcrB transmembrane domain"/>
    <property type="match status" value="2"/>
</dbReference>
<dbReference type="InterPro" id="IPR027463">
    <property type="entry name" value="AcrB_DN_DC_subdom"/>
</dbReference>
<gene>
    <name evidence="6" type="ORF">NC99_04880</name>
</gene>
<feature type="domain" description="ABC transporter" evidence="5">
    <location>
        <begin position="1285"/>
        <end position="1515"/>
    </location>
</feature>
<dbReference type="Pfam" id="PF00873">
    <property type="entry name" value="ACR_tran"/>
    <property type="match status" value="1"/>
</dbReference>
<feature type="transmembrane region" description="Helical" evidence="4">
    <location>
        <begin position="460"/>
        <end position="487"/>
    </location>
</feature>
<name>A0A0L8VE88_9BACT</name>
<evidence type="ECO:0000256" key="3">
    <source>
        <dbReference type="SAM" id="Coils"/>
    </source>
</evidence>
<evidence type="ECO:0000313" key="7">
    <source>
        <dbReference type="Proteomes" id="UP000036958"/>
    </source>
</evidence>
<dbReference type="PANTHER" id="PTHR32063">
    <property type="match status" value="1"/>
</dbReference>
<dbReference type="Gene3D" id="3.40.50.300">
    <property type="entry name" value="P-loop containing nucleotide triphosphate hydrolases"/>
    <property type="match status" value="1"/>
</dbReference>
<dbReference type="GO" id="GO:0042910">
    <property type="term" value="F:xenobiotic transmembrane transporter activity"/>
    <property type="evidence" value="ECO:0007669"/>
    <property type="project" value="TreeGrafter"/>
</dbReference>
<feature type="transmembrane region" description="Helical" evidence="4">
    <location>
        <begin position="354"/>
        <end position="376"/>
    </location>
</feature>
<dbReference type="EMBL" id="LGIA01000023">
    <property type="protein sequence ID" value="KOH46648.1"/>
    <property type="molecule type" value="Genomic_DNA"/>
</dbReference>
<feature type="transmembrane region" description="Helical" evidence="4">
    <location>
        <begin position="897"/>
        <end position="916"/>
    </location>
</feature>
<feature type="transmembrane region" description="Helical" evidence="4">
    <location>
        <begin position="382"/>
        <end position="406"/>
    </location>
</feature>
<dbReference type="InterPro" id="IPR017871">
    <property type="entry name" value="ABC_transporter-like_CS"/>
</dbReference>
<feature type="transmembrane region" description="Helical" evidence="4">
    <location>
        <begin position="928"/>
        <end position="951"/>
    </location>
</feature>
<keyword evidence="4" id="KW-0812">Transmembrane</keyword>
<evidence type="ECO:0000256" key="1">
    <source>
        <dbReference type="ARBA" id="ARBA00022741"/>
    </source>
</evidence>
<comment type="caution">
    <text evidence="6">The sequence shown here is derived from an EMBL/GenBank/DDBJ whole genome shotgun (WGS) entry which is preliminary data.</text>
</comment>
<dbReference type="SUPFAM" id="SSF82693">
    <property type="entry name" value="Multidrug efflux transporter AcrB pore domain, PN1, PN2, PC1 and PC2 subdomains"/>
    <property type="match status" value="2"/>
</dbReference>
<dbReference type="PATRIC" id="fig|1409788.3.peg.504"/>
<feature type="transmembrane region" description="Helical" evidence="4">
    <location>
        <begin position="1213"/>
        <end position="1231"/>
    </location>
</feature>
<proteinExistence type="predicted"/>
<keyword evidence="4" id="KW-0472">Membrane</keyword>
<keyword evidence="2 6" id="KW-0067">ATP-binding</keyword>
<keyword evidence="7" id="KW-1185">Reference proteome</keyword>
<keyword evidence="3" id="KW-0175">Coiled coil</keyword>
<feature type="transmembrane region" description="Helical" evidence="4">
    <location>
        <begin position="871"/>
        <end position="890"/>
    </location>
</feature>
<dbReference type="Proteomes" id="UP000036958">
    <property type="component" value="Unassembled WGS sequence"/>
</dbReference>
<organism evidence="6 7">
    <name type="scientific">Sunxiuqinia dokdonensis</name>
    <dbReference type="NCBI Taxonomy" id="1409788"/>
    <lineage>
        <taxon>Bacteria</taxon>
        <taxon>Pseudomonadati</taxon>
        <taxon>Bacteroidota</taxon>
        <taxon>Bacteroidia</taxon>
        <taxon>Marinilabiliales</taxon>
        <taxon>Prolixibacteraceae</taxon>
        <taxon>Sunxiuqinia</taxon>
    </lineage>
</organism>
<feature type="transmembrane region" description="Helical" evidence="4">
    <location>
        <begin position="522"/>
        <end position="542"/>
    </location>
</feature>
<feature type="transmembrane region" description="Helical" evidence="4">
    <location>
        <begin position="9"/>
        <end position="26"/>
    </location>
</feature>
<evidence type="ECO:0000259" key="5">
    <source>
        <dbReference type="PROSITE" id="PS50893"/>
    </source>
</evidence>
<reference evidence="7" key="1">
    <citation type="submission" date="2015-07" db="EMBL/GenBank/DDBJ databases">
        <title>Genome sequencing of Sunxiuqinia dokdonensis strain SK.</title>
        <authorList>
            <person name="Ahn S."/>
            <person name="Kim B.-C."/>
        </authorList>
    </citation>
    <scope>NUCLEOTIDE SEQUENCE [LARGE SCALE GENOMIC DNA]</scope>
    <source>
        <strain evidence="7">SK</strain>
    </source>
</reference>
<feature type="transmembrane region" description="Helical" evidence="4">
    <location>
        <begin position="1149"/>
        <end position="1167"/>
    </location>
</feature>
<feature type="transmembrane region" description="Helical" evidence="4">
    <location>
        <begin position="1237"/>
        <end position="1257"/>
    </location>
</feature>
<dbReference type="PANTHER" id="PTHR32063:SF0">
    <property type="entry name" value="SWARMING MOTILITY PROTEIN SWRC"/>
    <property type="match status" value="1"/>
</dbReference>
<dbReference type="SUPFAM" id="SSF82714">
    <property type="entry name" value="Multidrug efflux transporter AcrB TolC docking domain, DN and DC subdomains"/>
    <property type="match status" value="1"/>
</dbReference>
<evidence type="ECO:0000313" key="6">
    <source>
        <dbReference type="EMBL" id="KOH46648.1"/>
    </source>
</evidence>
<dbReference type="Gene3D" id="3.30.70.1320">
    <property type="entry name" value="Multidrug efflux transporter AcrB pore domain like"/>
    <property type="match status" value="1"/>
</dbReference>
<sequence length="1572" mass="176009">MKFIIDRKTLISMLFIGLTLLGYVSYKQLGVELLPNAELPFLFVQAVSNQEADPEYLENQVVVPIEGAVGTLEGIESLESNITSRMGTVVVYYQKGVDFSFAYLKLQEKINEIQGSLPEGVQVSVNRVDLSQMSNQFMELQARGSGGVDRIRNIADEDIAPALENLDGIAGVNVFGGQEKSIEVILNMEACEAYNITPGQVRSLLSQNSQSRTYVGAVKEKEKHYFVHVTAEYDQVSDLENLVVAEGPILLKDIANVRFGVKEETSYSRVNGQDAVTIRLINDSQANQIELSHKTLELVERLNEKLARKDVELFVQDNSAETMEKNIDQIINLALVGGLMAVFVLWMFLKNIRIVAFIALAIPVSVFTAFNLFYAYDITLNSLTLVGMALAIGMLLDNSVVVLENIYRLAGKGMEPDSAVTQGTTEVWRSIVAATLTTITVFLPFVFSTNFMIEMLGKNVGVSIISTLLVSLVVALLFVPMAIHFILKRKSGKAISFEKVTTNNRMVQVYLLLLKSCMRNPAGTIIGAVVIFFITVFGSLAISVSSLQEVEEDQIHLYITMPSGSSLETTDETVSKIEEKLADLKEKQDVISTIEEEEAVVTVKLLEDFEKIDGRNFAEIKSVVGELTRNVGAAEISFEQSSSGGGGGGGFGGGRNMMGNFQRLLGIGSNEEKVVLKGQDFEMMQTVAEDIEYFLDELEFINRVRLNVSDNRPEVHMLFDPLLMTEYNINMNQVTSELNSFSGEISTGVQFNQGLDEYEIIIRQGEQDPLEEEPPRTMDDLKVLQVSDAAGGLHDLQKFTQLVYARGLAGINRVNQEKQIEITYSLIDEARQSNELLESYRFEIDELIASYNFPAGVAAEVIHEEDDLGEFKFLILAAIILIFMILASVFESFATPFVLLFSIPLAAIGSLLALILTGNSLFNANTMIGFLILLGVVVNNGIILIDYSNILRKQGYRRPRALMTAGLSRVRPILITTITTIVAMVPLAMGQAEYVSVIGAPFAIIVIGGLALSTVLTLIFIPTFYSGLESALEWFNQLDWKLKVFQIAAMAGTLAMIYIEVDELTWQLLDTVLAVVLIPGVTWFVLNSLKKAGTRLVAPDERVHIVIQNLVKIYDRPGRFSREWAGGLNIRRRAGLEKDYHSIKEFDQLIWQLPLLAFMIYFTFFFLSSVFWISFMLVMIYLYLNQIWKPVAIYLDHRHAVSKKGVYKLIQKYAILFLYWLLPLVELFILWKKTDFIGFVVAFAVLWYLALLISVTAKRLYEEKVNIDRITGRFGNLRRATLRLVKQIPVIGKRKVPFKALNGVSLEIGTGMFGLLGPNGAGKSTMMRIICGIFEQSYGKVWINGIDTQEKREELQGLIGYLPQEFGTYEAMPAQEFLDYQALLKGLTDAKERRERIEYVLKAVHMWEKRGDKIGSFSGGMKQRIGIAQILLHLPKILVVDEPTAGLDPRERIRFRNLLVELSRERIVIFSTHIIEDISSSCNQVAVINRGQVKYHGTPIDMVNLADNLVWQYDVPASDFDKMPNKHMVTHHMRVGDNIRVRMLSHKKPADGAIMAKPVLEDAYLCLIKDLK</sequence>
<dbReference type="OrthoDB" id="1108346at2"/>
<keyword evidence="4" id="KW-1133">Transmembrane helix</keyword>
<feature type="transmembrane region" description="Helical" evidence="4">
    <location>
        <begin position="427"/>
        <end position="448"/>
    </location>
</feature>
<dbReference type="STRING" id="1409788.NC99_04880"/>
<dbReference type="PROSITE" id="PS50893">
    <property type="entry name" value="ABC_TRANSPORTER_2"/>
    <property type="match status" value="1"/>
</dbReference>
<feature type="transmembrane region" description="Helical" evidence="4">
    <location>
        <begin position="972"/>
        <end position="992"/>
    </location>
</feature>
<feature type="coiled-coil region" evidence="3">
    <location>
        <begin position="567"/>
        <end position="597"/>
    </location>
</feature>
<evidence type="ECO:0000256" key="4">
    <source>
        <dbReference type="SAM" id="Phobius"/>
    </source>
</evidence>
<dbReference type="Pfam" id="PF00005">
    <property type="entry name" value="ABC_tran"/>
    <property type="match status" value="1"/>
</dbReference>
<dbReference type="GO" id="GO:0005524">
    <property type="term" value="F:ATP binding"/>
    <property type="evidence" value="ECO:0007669"/>
    <property type="project" value="UniProtKB-KW"/>
</dbReference>
<dbReference type="Gene3D" id="3.30.2090.10">
    <property type="entry name" value="Multidrug efflux transporter AcrB TolC docking domain, DN and DC subdomains"/>
    <property type="match status" value="2"/>
</dbReference>
<dbReference type="InterPro" id="IPR003593">
    <property type="entry name" value="AAA+_ATPase"/>
</dbReference>
<dbReference type="SUPFAM" id="SSF52540">
    <property type="entry name" value="P-loop containing nucleoside triphosphate hydrolases"/>
    <property type="match status" value="1"/>
</dbReference>
<dbReference type="GO" id="GO:0016887">
    <property type="term" value="F:ATP hydrolysis activity"/>
    <property type="evidence" value="ECO:0007669"/>
    <property type="project" value="InterPro"/>
</dbReference>
<keyword evidence="1" id="KW-0547">Nucleotide-binding</keyword>
<dbReference type="CDD" id="cd03264">
    <property type="entry name" value="ABC_drug_resistance_like"/>
    <property type="match status" value="1"/>
</dbReference>
<dbReference type="RefSeq" id="WP_053179399.1">
    <property type="nucleotide sequence ID" value="NZ_LGIA01000023.1"/>
</dbReference>
<feature type="transmembrane region" description="Helical" evidence="4">
    <location>
        <begin position="1065"/>
        <end position="1086"/>
    </location>
</feature>
<dbReference type="SUPFAM" id="SSF82866">
    <property type="entry name" value="Multidrug efflux transporter AcrB transmembrane domain"/>
    <property type="match status" value="2"/>
</dbReference>
<dbReference type="PROSITE" id="PS00211">
    <property type="entry name" value="ABC_TRANSPORTER_1"/>
    <property type="match status" value="1"/>
</dbReference>